<dbReference type="Proteomes" id="UP001163105">
    <property type="component" value="Unassembled WGS sequence"/>
</dbReference>
<protein>
    <submittedName>
        <fullName evidence="2">Uncharacterized protein</fullName>
    </submittedName>
</protein>
<feature type="region of interest" description="Disordered" evidence="1">
    <location>
        <begin position="130"/>
        <end position="151"/>
    </location>
</feature>
<reference evidence="2" key="1">
    <citation type="submission" date="2023-01" db="EMBL/GenBank/DDBJ databases">
        <title>The growth and conidiation of Purpureocillium lavendulum are regulated by nitrogen source and histone H3K14 acetylation.</title>
        <authorList>
            <person name="Tang P."/>
            <person name="Han J."/>
            <person name="Zhang C."/>
            <person name="Tang P."/>
            <person name="Qi F."/>
            <person name="Zhang K."/>
            <person name="Liang L."/>
        </authorList>
    </citation>
    <scope>NUCLEOTIDE SEQUENCE</scope>
    <source>
        <strain evidence="2">YMF1.00683</strain>
    </source>
</reference>
<sequence length="186" mass="19748">MQISTAYPTDTMKASTAIIILSAGFAAAADFSRVLGPVALLSGVANALPKQSSPPVQDSCKSDSDCGGCGGSTDFVALLDKARADEFATKMTCNVCELVYQLARFNLRKMKPIDPVDRTGHLMCVDHAPKGTDLKERAERQKKKHDGAENKDTLGAASRAWRFIPIPLGPGAALTALSQLWPSRAG</sequence>
<organism evidence="2 3">
    <name type="scientific">Purpureocillium lavendulum</name>
    <dbReference type="NCBI Taxonomy" id="1247861"/>
    <lineage>
        <taxon>Eukaryota</taxon>
        <taxon>Fungi</taxon>
        <taxon>Dikarya</taxon>
        <taxon>Ascomycota</taxon>
        <taxon>Pezizomycotina</taxon>
        <taxon>Sordariomycetes</taxon>
        <taxon>Hypocreomycetidae</taxon>
        <taxon>Hypocreales</taxon>
        <taxon>Ophiocordycipitaceae</taxon>
        <taxon>Purpureocillium</taxon>
    </lineage>
</organism>
<evidence type="ECO:0000313" key="3">
    <source>
        <dbReference type="Proteomes" id="UP001163105"/>
    </source>
</evidence>
<gene>
    <name evidence="2" type="ORF">O9K51_02148</name>
</gene>
<comment type="caution">
    <text evidence="2">The sequence shown here is derived from an EMBL/GenBank/DDBJ whole genome shotgun (WGS) entry which is preliminary data.</text>
</comment>
<evidence type="ECO:0000313" key="2">
    <source>
        <dbReference type="EMBL" id="KAJ6443762.1"/>
    </source>
</evidence>
<dbReference type="EMBL" id="JAQHRD010000002">
    <property type="protein sequence ID" value="KAJ6443762.1"/>
    <property type="molecule type" value="Genomic_DNA"/>
</dbReference>
<keyword evidence="3" id="KW-1185">Reference proteome</keyword>
<evidence type="ECO:0000256" key="1">
    <source>
        <dbReference type="SAM" id="MobiDB-lite"/>
    </source>
</evidence>
<accession>A0AB34FZA3</accession>
<dbReference type="AlphaFoldDB" id="A0AB34FZA3"/>
<feature type="compositionally biased region" description="Basic and acidic residues" evidence="1">
    <location>
        <begin position="130"/>
        <end position="139"/>
    </location>
</feature>
<proteinExistence type="predicted"/>
<name>A0AB34FZA3_9HYPO</name>